<sequence length="244" mass="28162">MSRADDKWQKWCVQFDAAGTDIQTMFHNRHVWTTIEDMWVRTGGQIELNTIVQNWFIRNYVSTQCTGIRRECDEDSRTSSLARCLRRLIESPTMANRTRYEAVVMANPEIKDEHKASVIRGFDHFALTPETSCLDQDRIEADVAALHAAAMTTRYYTNKIIAHRQFTDEKITLSWHDLNRALNTVGAVFKRYYRLRHPGSSLGNLGVDLPLGWEQPFRSAWCPEDFWPQPAAHLDNYLPGTATP</sequence>
<organism evidence="1 2">
    <name type="scientific">Kitasatospora griseola</name>
    <name type="common">Streptomyces griseolosporeus</name>
    <dbReference type="NCBI Taxonomy" id="2064"/>
    <lineage>
        <taxon>Bacteria</taxon>
        <taxon>Bacillati</taxon>
        <taxon>Actinomycetota</taxon>
        <taxon>Actinomycetes</taxon>
        <taxon>Kitasatosporales</taxon>
        <taxon>Streptomycetaceae</taxon>
        <taxon>Kitasatospora</taxon>
    </lineage>
</organism>
<proteinExistence type="predicted"/>
<keyword evidence="2" id="KW-1185">Reference proteome</keyword>
<reference evidence="1 2" key="1">
    <citation type="submission" date="2015-02" db="EMBL/GenBank/DDBJ databases">
        <title>Draft genome sequence of Kitasatospora griseola MF730-N6, a bafilomycin, terpentecin and satosporin producer.</title>
        <authorList>
            <person name="Arens J.C."/>
            <person name="Haltli B."/>
            <person name="Kerr R.G."/>
        </authorList>
    </citation>
    <scope>NUCLEOTIDE SEQUENCE [LARGE SCALE GENOMIC DNA]</scope>
    <source>
        <strain evidence="1 2">MF730-N6</strain>
    </source>
</reference>
<name>A0A0D0PRT0_KITGR</name>
<dbReference type="RefSeq" id="WP_043915458.1">
    <property type="nucleotide sequence ID" value="NZ_JXZB01000004.1"/>
</dbReference>
<dbReference type="OrthoDB" id="4351068at2"/>
<dbReference type="Proteomes" id="UP000032066">
    <property type="component" value="Unassembled WGS sequence"/>
</dbReference>
<dbReference type="PATRIC" id="fig|2064.6.peg.6463"/>
<evidence type="ECO:0008006" key="3">
    <source>
        <dbReference type="Google" id="ProtNLM"/>
    </source>
</evidence>
<gene>
    <name evidence="1" type="ORF">TR51_30450</name>
</gene>
<comment type="caution">
    <text evidence="1">The sequence shown here is derived from an EMBL/GenBank/DDBJ whole genome shotgun (WGS) entry which is preliminary data.</text>
</comment>
<evidence type="ECO:0000313" key="2">
    <source>
        <dbReference type="Proteomes" id="UP000032066"/>
    </source>
</evidence>
<dbReference type="EMBL" id="JXZB01000004">
    <property type="protein sequence ID" value="KIQ63107.1"/>
    <property type="molecule type" value="Genomic_DNA"/>
</dbReference>
<dbReference type="AlphaFoldDB" id="A0A0D0PRT0"/>
<accession>A0A0D0PRT0</accession>
<evidence type="ECO:0000313" key="1">
    <source>
        <dbReference type="EMBL" id="KIQ63107.1"/>
    </source>
</evidence>
<protein>
    <recommendedName>
        <fullName evidence="3">HEPN AbiU2-like domain-containing protein</fullName>
    </recommendedName>
</protein>
<dbReference type="STRING" id="2064.TR51_30450"/>